<feature type="non-terminal residue" evidence="2">
    <location>
        <position position="1"/>
    </location>
</feature>
<dbReference type="PROSITE" id="PS51688">
    <property type="entry name" value="ICA"/>
    <property type="match status" value="1"/>
</dbReference>
<proteinExistence type="predicted"/>
<evidence type="ECO:0000313" key="2">
    <source>
        <dbReference type="EMBL" id="EKD30474.1"/>
    </source>
</evidence>
<accession>K1YYG0</accession>
<dbReference type="InterPro" id="IPR030392">
    <property type="entry name" value="S74_ICA"/>
</dbReference>
<dbReference type="AlphaFoldDB" id="K1YYG0"/>
<reference evidence="2" key="1">
    <citation type="journal article" date="2012" name="Science">
        <title>Fermentation, hydrogen, and sulfur metabolism in multiple uncultivated bacterial phyla.</title>
        <authorList>
            <person name="Wrighton K.C."/>
            <person name="Thomas B.C."/>
            <person name="Sharon I."/>
            <person name="Miller C.S."/>
            <person name="Castelle C.J."/>
            <person name="VerBerkmoes N.C."/>
            <person name="Wilkins M.J."/>
            <person name="Hettich R.L."/>
            <person name="Lipton M.S."/>
            <person name="Williams K.H."/>
            <person name="Long P.E."/>
            <person name="Banfield J.F."/>
        </authorList>
    </citation>
    <scope>NUCLEOTIDE SEQUENCE [LARGE SCALE GENOMIC DNA]</scope>
</reference>
<comment type="caution">
    <text evidence="2">The sequence shown here is derived from an EMBL/GenBank/DDBJ whole genome shotgun (WGS) entry which is preliminary data.</text>
</comment>
<name>K1YYG0_9BACT</name>
<sequence length="118" mass="13082">KNIETLTGGLDKILAVRGVTYNWKDITKGTGSQVGVIAQEVEQVLPELVNTDDKGMKSVNYAGLVAPLIEAVKELSHKIDGLFIKYFDQQKEIDVLKQENKDIKSLLCTDYPTAEICK</sequence>
<dbReference type="Pfam" id="PF13884">
    <property type="entry name" value="Peptidase_S74"/>
    <property type="match status" value="1"/>
</dbReference>
<protein>
    <recommendedName>
        <fullName evidence="1">Peptidase S74 domain-containing protein</fullName>
    </recommendedName>
</protein>
<organism evidence="2">
    <name type="scientific">uncultured bacterium</name>
    <name type="common">gcode 4</name>
    <dbReference type="NCBI Taxonomy" id="1234023"/>
    <lineage>
        <taxon>Bacteria</taxon>
        <taxon>environmental samples</taxon>
    </lineage>
</organism>
<dbReference type="EMBL" id="AMFJ01034046">
    <property type="protein sequence ID" value="EKD30474.1"/>
    <property type="molecule type" value="Genomic_DNA"/>
</dbReference>
<feature type="domain" description="Peptidase S74" evidence="1">
    <location>
        <begin position="1"/>
        <end position="86"/>
    </location>
</feature>
<evidence type="ECO:0000259" key="1">
    <source>
        <dbReference type="PROSITE" id="PS51688"/>
    </source>
</evidence>
<gene>
    <name evidence="2" type="ORF">ACD_78C00046G0001</name>
</gene>